<organism evidence="3 4">
    <name type="scientific">Scleropages formosus</name>
    <name type="common">Asian bonytongue</name>
    <name type="synonym">Osteoglossum formosum</name>
    <dbReference type="NCBI Taxonomy" id="113540"/>
    <lineage>
        <taxon>Eukaryota</taxon>
        <taxon>Metazoa</taxon>
        <taxon>Chordata</taxon>
        <taxon>Craniata</taxon>
        <taxon>Vertebrata</taxon>
        <taxon>Euteleostomi</taxon>
        <taxon>Actinopterygii</taxon>
        <taxon>Neopterygii</taxon>
        <taxon>Teleostei</taxon>
        <taxon>Osteoglossocephala</taxon>
        <taxon>Osteoglossomorpha</taxon>
        <taxon>Osteoglossiformes</taxon>
        <taxon>Osteoglossidae</taxon>
        <taxon>Scleropages</taxon>
    </lineage>
</organism>
<sequence length="1073" mass="114186">MLLSGDRTHVLSHHPADYSLCHPAPQLPRHPLADAPKSLTESHGAGFVEDEKKPFCWLGGAVFLHLIGRRSRPTFSEHLCGIAHAGRGGGGVGGGVESRRRRRGQAGGPIRALTEENVSPKQSCGDRAGRSGGSDVEKRTILSPPVTTVATVGRRFPVTSRVVAFLLLVQLVSSVVGEPCFIISEVNADNPKLDATEFVELYHTSGKKTSLAGYTLVFYNGNGNVAYKVLDLNGYATDDRGFFLVGSADVQPKPAVILPPNTVQNGPDAIALYHGEEAQYSEKMNLTTVGLVDAIVYATRRSRDAEFLADVLTPGSPAFLEDDSVHEGDESIERCWLSAGSWTFHVSPPSPGQHNLCPAPESVDPRINELQLGGGQTVGFVELVVPQPSDSMVLVLLDGKTTTVTFSMDISPTAKGLFLITSRDSGLAADFLVGNPLNSQQPLDAFVYAESNGEVDANVVETLIPGREVFQLSSRQVIALSRCGAATWNRDPGVFVEAVQTPGQPNDCLWPLSCPQKVVTPEGTAPPLQPPPWDPTNQQDFLLNEVNADTPGDGEDSEFVEIWHPAGRRMSLDGVWLLLFSGHNGKPYREISLTGYFTDAQGYFLVGSDKMIPAPSISLPRNTIQNGPDAVALYRSANGPPSVLSAGIPTQGLLDAVVYRQSAKEARDLSDALTPGQLPLLEDSSFLAEDESLSRCNSLLSADLSSFMLTSPTPLGKNTCPNPPVGVVINEISSAHWSGNASQEAFVELLAPPLTELHGLVLLVFDEQYHGAAIALRLTGTTGHDGFYLIGNVTGADQTWPPWVNGAAVPSQGVVALCYGPLCSSKAGLQGANSSLVDTVVFTKDQHLLSILGRSKGQQVTPALRTVEGPVSLSRCSCCEVRSPLVWTASAHTPRLENLCPSSTFSSNIDLCLGPPGTDGEQHFPNCSGWRSEDGGGQEVALYLEEQCHCGISPLYLREANFSCAAGRLSVQGSIQALSARQRELILQASRDHWSRTLGNSCSNTIVDKSVGERSGLGYQIGLVVGALLLVALGAALFAYFYKKRSRSAEVSGSPGLVPSATPSLDPGLVGIG</sequence>
<evidence type="ECO:0008006" key="5">
    <source>
        <dbReference type="Google" id="ProtNLM"/>
    </source>
</evidence>
<accession>A0A0P7TQ81</accession>
<evidence type="ECO:0000313" key="4">
    <source>
        <dbReference type="Proteomes" id="UP000034805"/>
    </source>
</evidence>
<feature type="region of interest" description="Disordered" evidence="1">
    <location>
        <begin position="116"/>
        <end position="138"/>
    </location>
</feature>
<dbReference type="PANTHER" id="PTHR37397">
    <property type="entry name" value="SI:CH211-183D21.1"/>
    <property type="match status" value="1"/>
</dbReference>
<gene>
    <name evidence="3" type="ORF">Z043_118357</name>
</gene>
<proteinExistence type="predicted"/>
<keyword evidence="2" id="KW-0812">Transmembrane</keyword>
<dbReference type="Proteomes" id="UP000034805">
    <property type="component" value="Unassembled WGS sequence"/>
</dbReference>
<protein>
    <recommendedName>
        <fullName evidence="5">LTD domain-containing protein</fullName>
    </recommendedName>
</protein>
<keyword evidence="2" id="KW-1133">Transmembrane helix</keyword>
<feature type="transmembrane region" description="Helical" evidence="2">
    <location>
        <begin position="1017"/>
        <end position="1042"/>
    </location>
</feature>
<name>A0A0P7TQ81_SCLFO</name>
<evidence type="ECO:0000256" key="2">
    <source>
        <dbReference type="SAM" id="Phobius"/>
    </source>
</evidence>
<dbReference type="EMBL" id="JARO02007928">
    <property type="protein sequence ID" value="KPP63394.1"/>
    <property type="molecule type" value="Genomic_DNA"/>
</dbReference>
<evidence type="ECO:0000313" key="3">
    <source>
        <dbReference type="EMBL" id="KPP63394.1"/>
    </source>
</evidence>
<comment type="caution">
    <text evidence="3">The sequence shown here is derived from an EMBL/GenBank/DDBJ whole genome shotgun (WGS) entry which is preliminary data.</text>
</comment>
<keyword evidence="2" id="KW-0472">Membrane</keyword>
<feature type="region of interest" description="Disordered" evidence="1">
    <location>
        <begin position="89"/>
        <end position="108"/>
    </location>
</feature>
<reference evidence="3 4" key="1">
    <citation type="submission" date="2015-08" db="EMBL/GenBank/DDBJ databases">
        <title>The genome of the Asian arowana (Scleropages formosus).</title>
        <authorList>
            <person name="Tan M.H."/>
            <person name="Gan H.M."/>
            <person name="Croft L.J."/>
            <person name="Austin C.M."/>
        </authorList>
    </citation>
    <scope>NUCLEOTIDE SEQUENCE [LARGE SCALE GENOMIC DNA]</scope>
    <source>
        <strain evidence="3">Aro1</strain>
    </source>
</reference>
<dbReference type="AlphaFoldDB" id="A0A0P7TQ81"/>
<evidence type="ECO:0000256" key="1">
    <source>
        <dbReference type="SAM" id="MobiDB-lite"/>
    </source>
</evidence>
<dbReference type="PANTHER" id="PTHR37397:SF1">
    <property type="entry name" value="LTD DOMAIN-CONTAINING PROTEIN"/>
    <property type="match status" value="1"/>
</dbReference>